<reference evidence="3" key="1">
    <citation type="submission" date="2017-03" db="EMBL/GenBank/DDBJ databases">
        <title>Genomes of endolithic fungi from Antarctica.</title>
        <authorList>
            <person name="Coleine C."/>
            <person name="Masonjones S."/>
            <person name="Stajich J.E."/>
        </authorList>
    </citation>
    <scope>NUCLEOTIDE SEQUENCE [LARGE SCALE GENOMIC DNA]</scope>
    <source>
        <strain evidence="3">CCFEE 5527</strain>
    </source>
</reference>
<dbReference type="EMBL" id="NAJO01000016">
    <property type="protein sequence ID" value="OQO06544.1"/>
    <property type="molecule type" value="Genomic_DNA"/>
</dbReference>
<dbReference type="Pfam" id="PF13621">
    <property type="entry name" value="Cupin_8"/>
    <property type="match status" value="1"/>
</dbReference>
<dbReference type="Proteomes" id="UP000192596">
    <property type="component" value="Unassembled WGS sequence"/>
</dbReference>
<dbReference type="PROSITE" id="PS51184">
    <property type="entry name" value="JMJC"/>
    <property type="match status" value="1"/>
</dbReference>
<dbReference type="InterPro" id="IPR041667">
    <property type="entry name" value="Cupin_8"/>
</dbReference>
<evidence type="ECO:0000313" key="3">
    <source>
        <dbReference type="Proteomes" id="UP000192596"/>
    </source>
</evidence>
<dbReference type="OrthoDB" id="47172at2759"/>
<organism evidence="2 3">
    <name type="scientific">Cryoendolithus antarcticus</name>
    <dbReference type="NCBI Taxonomy" id="1507870"/>
    <lineage>
        <taxon>Eukaryota</taxon>
        <taxon>Fungi</taxon>
        <taxon>Dikarya</taxon>
        <taxon>Ascomycota</taxon>
        <taxon>Pezizomycotina</taxon>
        <taxon>Dothideomycetes</taxon>
        <taxon>Dothideomycetidae</taxon>
        <taxon>Cladosporiales</taxon>
        <taxon>Cladosporiaceae</taxon>
        <taxon>Cryoendolithus</taxon>
    </lineage>
</organism>
<accession>A0A1V8T5H1</accession>
<name>A0A1V8T5H1_9PEZI</name>
<gene>
    <name evidence="2" type="ORF">B0A48_08327</name>
</gene>
<dbReference type="STRING" id="1507870.A0A1V8T5H1"/>
<proteinExistence type="predicted"/>
<dbReference type="PANTHER" id="PTHR12461">
    <property type="entry name" value="HYPOXIA-INDUCIBLE FACTOR 1 ALPHA INHIBITOR-RELATED"/>
    <property type="match status" value="1"/>
</dbReference>
<feature type="domain" description="JmjC" evidence="1">
    <location>
        <begin position="284"/>
        <end position="442"/>
    </location>
</feature>
<dbReference type="SMART" id="SM00558">
    <property type="entry name" value="JmjC"/>
    <property type="match status" value="1"/>
</dbReference>
<comment type="caution">
    <text evidence="2">The sequence shown here is derived from an EMBL/GenBank/DDBJ whole genome shotgun (WGS) entry which is preliminary data.</text>
</comment>
<dbReference type="PANTHER" id="PTHR12461:SF101">
    <property type="entry name" value="TRNA WYBUTOSINE-SYNTHESIZING PROTEIN 4"/>
    <property type="match status" value="1"/>
</dbReference>
<evidence type="ECO:0000313" key="2">
    <source>
        <dbReference type="EMBL" id="OQO06544.1"/>
    </source>
</evidence>
<keyword evidence="3" id="KW-1185">Reference proteome</keyword>
<sequence>MSVQDCVRVAKRQRITDTTSQQPVLDAGTQSIWAVLANELQAVLNDWDPEDSIRLCGDAPLALLSSRPLQVMALAKERVNTWEYRRVPRCWLRLFEDASLAHVISLLNIRDDGNKWVDEVVKVIDNAIIMTGASCRSALFTKTLLQLEHVVEADASPEWHEAFVIVSPASLETGNFISSCGPPTLTSFQAHIDEHTTPLLIHRAIEHWPAMKSWLRPSYLLKRSLGGRRLVPVEIGETYTHSEWRQQLMTLREYMKEFVLSRSSHGIGYMGQHDLFRQIPALKDDISVPDYCFTSPPNHRPATLQGQPPVAELDEPSLNAWLGPKGTKSPLHHDPYHNIFCQVVGYKYVRLYPPVDSRSMYAHGIDEKGINMANTSAVDVKFLRSDKGTIFVVNSEDAPLFCAREDFQEAILAPGDSLYIPAGWWHYFESLTTSFSVSFWWN</sequence>
<dbReference type="InParanoid" id="A0A1V8T5H1"/>
<evidence type="ECO:0000259" key="1">
    <source>
        <dbReference type="PROSITE" id="PS51184"/>
    </source>
</evidence>
<dbReference type="InterPro" id="IPR003347">
    <property type="entry name" value="JmjC_dom"/>
</dbReference>
<dbReference type="AlphaFoldDB" id="A0A1V8T5H1"/>
<dbReference type="SUPFAM" id="SSF51197">
    <property type="entry name" value="Clavaminate synthase-like"/>
    <property type="match status" value="1"/>
</dbReference>
<protein>
    <recommendedName>
        <fullName evidence="1">JmjC domain-containing protein</fullName>
    </recommendedName>
</protein>
<dbReference type="Gene3D" id="2.60.120.650">
    <property type="entry name" value="Cupin"/>
    <property type="match status" value="1"/>
</dbReference>